<dbReference type="InterPro" id="IPR007569">
    <property type="entry name" value="DUF559"/>
</dbReference>
<feature type="active site" evidence="13">
    <location>
        <position position="26"/>
    </location>
</feature>
<dbReference type="EMBL" id="CP029352">
    <property type="protein sequence ID" value="AWK85529.1"/>
    <property type="molecule type" value="Genomic_DNA"/>
</dbReference>
<dbReference type="PANTHER" id="PTHR30194">
    <property type="entry name" value="CROSSOVER JUNCTION ENDODEOXYRIBONUCLEASE RUVC"/>
    <property type="match status" value="1"/>
</dbReference>
<feature type="compositionally biased region" description="Basic and acidic residues" evidence="15">
    <location>
        <begin position="199"/>
        <end position="209"/>
    </location>
</feature>
<keyword evidence="6 13" id="KW-0227">DNA damage</keyword>
<dbReference type="FunFam" id="3.30.420.10:FF:000002">
    <property type="entry name" value="Crossover junction endodeoxyribonuclease RuvC"/>
    <property type="match status" value="1"/>
</dbReference>
<dbReference type="Gene3D" id="3.30.420.10">
    <property type="entry name" value="Ribonuclease H-like superfamily/Ribonuclease H"/>
    <property type="match status" value="1"/>
</dbReference>
<keyword evidence="2 13" id="KW-0963">Cytoplasm</keyword>
<dbReference type="NCBIfam" id="TIGR00228">
    <property type="entry name" value="ruvC"/>
    <property type="match status" value="1"/>
</dbReference>
<dbReference type="GO" id="GO:0009432">
    <property type="term" value="P:SOS response"/>
    <property type="evidence" value="ECO:0007669"/>
    <property type="project" value="UniProtKB-ARBA"/>
</dbReference>
<evidence type="ECO:0000256" key="9">
    <source>
        <dbReference type="ARBA" id="ARBA00023125"/>
    </source>
</evidence>
<evidence type="ECO:0000256" key="2">
    <source>
        <dbReference type="ARBA" id="ARBA00022490"/>
    </source>
</evidence>
<dbReference type="KEGG" id="azz:DEW08_04530"/>
<dbReference type="InterPro" id="IPR002176">
    <property type="entry name" value="X-over_junc_endoDNase_RuvC"/>
</dbReference>
<dbReference type="Proteomes" id="UP000245629">
    <property type="component" value="Chromosome 1"/>
</dbReference>
<feature type="binding site" evidence="13">
    <location>
        <position position="158"/>
    </location>
    <ligand>
        <name>Mg(2+)</name>
        <dbReference type="ChEBI" id="CHEBI:18420"/>
        <label>1</label>
    </ligand>
</feature>
<protein>
    <recommendedName>
        <fullName evidence="13 14">Crossover junction endodeoxyribonuclease RuvC</fullName>
        <ecNumber evidence="13 14">3.1.21.10</ecNumber>
    </recommendedName>
    <alternativeName>
        <fullName evidence="13">Holliday junction nuclease RuvC</fullName>
    </alternativeName>
    <alternativeName>
        <fullName evidence="13">Holliday junction resolvase RuvC</fullName>
    </alternativeName>
</protein>
<dbReference type="GO" id="GO:0048476">
    <property type="term" value="C:Holliday junction resolvase complex"/>
    <property type="evidence" value="ECO:0007669"/>
    <property type="project" value="UniProtKB-UniRule"/>
</dbReference>
<feature type="binding site" evidence="13">
    <location>
        <position position="26"/>
    </location>
    <ligand>
        <name>Mg(2+)</name>
        <dbReference type="ChEBI" id="CHEBI:18420"/>
        <label>1</label>
    </ligand>
</feature>
<evidence type="ECO:0000256" key="14">
    <source>
        <dbReference type="NCBIfam" id="TIGR00228"/>
    </source>
</evidence>
<comment type="catalytic activity">
    <reaction evidence="12 13">
        <text>Endonucleolytic cleavage at a junction such as a reciprocal single-stranded crossover between two homologous DNA duplexes (Holliday junction).</text>
        <dbReference type="EC" id="3.1.21.10"/>
    </reaction>
</comment>
<dbReference type="GO" id="GO:0000287">
    <property type="term" value="F:magnesium ion binding"/>
    <property type="evidence" value="ECO:0007669"/>
    <property type="project" value="UniProtKB-UniRule"/>
</dbReference>
<feature type="binding site" evidence="13">
    <location>
        <position position="86"/>
    </location>
    <ligand>
        <name>Mg(2+)</name>
        <dbReference type="ChEBI" id="CHEBI:18420"/>
        <label>2</label>
    </ligand>
</feature>
<keyword evidence="4 13" id="KW-0479">Metal-binding</keyword>
<comment type="similarity">
    <text evidence="1 13">Belongs to the RuvC family.</text>
</comment>
<name>A0A2S2CM80_9PROT</name>
<dbReference type="HAMAP" id="MF_00034">
    <property type="entry name" value="RuvC"/>
    <property type="match status" value="1"/>
</dbReference>
<feature type="domain" description="DUF559" evidence="16">
    <location>
        <begin position="211"/>
        <end position="313"/>
    </location>
</feature>
<dbReference type="SUPFAM" id="SSF52980">
    <property type="entry name" value="Restriction endonuclease-like"/>
    <property type="match status" value="1"/>
</dbReference>
<evidence type="ECO:0000313" key="17">
    <source>
        <dbReference type="EMBL" id="AWK85529.1"/>
    </source>
</evidence>
<evidence type="ECO:0000256" key="4">
    <source>
        <dbReference type="ARBA" id="ARBA00022723"/>
    </source>
</evidence>
<dbReference type="Pfam" id="PF04480">
    <property type="entry name" value="DUF559"/>
    <property type="match status" value="1"/>
</dbReference>
<evidence type="ECO:0000256" key="3">
    <source>
        <dbReference type="ARBA" id="ARBA00022722"/>
    </source>
</evidence>
<evidence type="ECO:0000256" key="15">
    <source>
        <dbReference type="SAM" id="MobiDB-lite"/>
    </source>
</evidence>
<evidence type="ECO:0000256" key="11">
    <source>
        <dbReference type="ARBA" id="ARBA00023204"/>
    </source>
</evidence>
<dbReference type="EC" id="3.1.21.10" evidence="13 14"/>
<keyword evidence="11 13" id="KW-0234">DNA repair</keyword>
<gene>
    <name evidence="13" type="primary">ruvC</name>
    <name evidence="17" type="ORF">DEW08_04530</name>
</gene>
<dbReference type="GO" id="GO:0008821">
    <property type="term" value="F:crossover junction DNA endonuclease activity"/>
    <property type="evidence" value="ECO:0007669"/>
    <property type="project" value="UniProtKB-UniRule"/>
</dbReference>
<comment type="subunit">
    <text evidence="13">Homodimer which binds Holliday junction (HJ) DNA. The HJ becomes 2-fold symmetrical on binding to RuvC with unstacked arms; it has a different conformation from HJ DNA in complex with RuvA. In the full resolvosome a probable DNA-RuvA(4)-RuvB(12)-RuvC(2) complex forms which resolves the HJ.</text>
</comment>
<evidence type="ECO:0000256" key="13">
    <source>
        <dbReference type="HAMAP-Rule" id="MF_00034"/>
    </source>
</evidence>
<dbReference type="GO" id="GO:0003677">
    <property type="term" value="F:DNA binding"/>
    <property type="evidence" value="ECO:0007669"/>
    <property type="project" value="UniProtKB-KW"/>
</dbReference>
<keyword evidence="3 13" id="KW-0540">Nuclease</keyword>
<dbReference type="InterPro" id="IPR047216">
    <property type="entry name" value="Endonuclease_DUF559_bact"/>
</dbReference>
<evidence type="ECO:0000256" key="1">
    <source>
        <dbReference type="ARBA" id="ARBA00009518"/>
    </source>
</evidence>
<dbReference type="InterPro" id="IPR011335">
    <property type="entry name" value="Restrct_endonuc-II-like"/>
</dbReference>
<dbReference type="GO" id="GO:0005737">
    <property type="term" value="C:cytoplasm"/>
    <property type="evidence" value="ECO:0007669"/>
    <property type="project" value="UniProtKB-SubCell"/>
</dbReference>
<sequence>MLGPAGRNGAGRAGATQPPVRLLGIDPGLRHTGWGIIDVAGNRLSHVADGAVHSDDACPLAQRLCQLHDALTAVLDRYRPDEAAVEETFVNTNAVSTLKLGQARAVALLVPAQAGLPVAEYANNMVKKAVVGQGRADKAQVQTMVRMLLPGCEIGTPDAADALAVAICHAHHRASWLMWRRTPPGPAVPAQGIPGPARQADRGPADPDAGRAGTVRRTTADAEKIVWQKLRNGQLGARFRRQEPILGFVADFVSHDHRLIVELDGGRPAEQRAGQDERRTRVLEQAGFRVLRFWNTDIIDNLDGVLETIKARLTETAVLRSQPSGKDVL</sequence>
<accession>A0A2S2CM80</accession>
<comment type="cofactor">
    <cofactor evidence="13">
        <name>Mg(2+)</name>
        <dbReference type="ChEBI" id="CHEBI:18420"/>
    </cofactor>
    <text evidence="13">Binds 2 Mg(2+) ion per subunit.</text>
</comment>
<keyword evidence="8 13" id="KW-0460">Magnesium</keyword>
<dbReference type="CDD" id="cd01038">
    <property type="entry name" value="Endonuclease_DUF559"/>
    <property type="match status" value="1"/>
</dbReference>
<dbReference type="CDD" id="cd16962">
    <property type="entry name" value="RuvC"/>
    <property type="match status" value="1"/>
</dbReference>
<evidence type="ECO:0000256" key="7">
    <source>
        <dbReference type="ARBA" id="ARBA00022801"/>
    </source>
</evidence>
<keyword evidence="5 13" id="KW-0255">Endonuclease</keyword>
<dbReference type="PRINTS" id="PR00696">
    <property type="entry name" value="RSOLVASERUVC"/>
</dbReference>
<evidence type="ECO:0000259" key="16">
    <source>
        <dbReference type="Pfam" id="PF04480"/>
    </source>
</evidence>
<evidence type="ECO:0000256" key="5">
    <source>
        <dbReference type="ARBA" id="ARBA00022759"/>
    </source>
</evidence>
<feature type="region of interest" description="Disordered" evidence="15">
    <location>
        <begin position="182"/>
        <end position="217"/>
    </location>
</feature>
<feature type="active site" evidence="13">
    <location>
        <position position="158"/>
    </location>
</feature>
<evidence type="ECO:0000256" key="8">
    <source>
        <dbReference type="ARBA" id="ARBA00022842"/>
    </source>
</evidence>
<evidence type="ECO:0000256" key="10">
    <source>
        <dbReference type="ARBA" id="ARBA00023172"/>
    </source>
</evidence>
<proteinExistence type="inferred from homology"/>
<dbReference type="InterPro" id="IPR020563">
    <property type="entry name" value="X-over_junc_endoDNase_Mg_BS"/>
</dbReference>
<evidence type="ECO:0000313" key="18">
    <source>
        <dbReference type="Proteomes" id="UP000245629"/>
    </source>
</evidence>
<dbReference type="Pfam" id="PF02075">
    <property type="entry name" value="RuvC"/>
    <property type="match status" value="1"/>
</dbReference>
<keyword evidence="7 13" id="KW-0378">Hydrolase</keyword>
<keyword evidence="9 13" id="KW-0238">DNA-binding</keyword>
<comment type="subcellular location">
    <subcellularLocation>
        <location evidence="13">Cytoplasm</location>
    </subcellularLocation>
</comment>
<feature type="active site" evidence="13">
    <location>
        <position position="86"/>
    </location>
</feature>
<dbReference type="SUPFAM" id="SSF53098">
    <property type="entry name" value="Ribonuclease H-like"/>
    <property type="match status" value="1"/>
</dbReference>
<dbReference type="OrthoDB" id="9805499at2"/>
<dbReference type="GO" id="GO:0006310">
    <property type="term" value="P:DNA recombination"/>
    <property type="evidence" value="ECO:0007669"/>
    <property type="project" value="UniProtKB-UniRule"/>
</dbReference>
<dbReference type="GO" id="GO:0006281">
    <property type="term" value="P:DNA repair"/>
    <property type="evidence" value="ECO:0007669"/>
    <property type="project" value="UniProtKB-UniRule"/>
</dbReference>
<dbReference type="Gene3D" id="3.40.960.10">
    <property type="entry name" value="VSR Endonuclease"/>
    <property type="match status" value="1"/>
</dbReference>
<reference evidence="18" key="1">
    <citation type="submission" date="2018-05" db="EMBL/GenBank/DDBJ databases">
        <title>Azospirillum thermophila sp. nov., a novel isolated from hot spring.</title>
        <authorList>
            <person name="Zhao Z."/>
        </authorList>
    </citation>
    <scope>NUCLEOTIDE SEQUENCE [LARGE SCALE GENOMIC DNA]</scope>
    <source>
        <strain evidence="18">CFH 70021</strain>
    </source>
</reference>
<keyword evidence="18" id="KW-1185">Reference proteome</keyword>
<organism evidence="17 18">
    <name type="scientific">Azospirillum thermophilum</name>
    <dbReference type="NCBI Taxonomy" id="2202148"/>
    <lineage>
        <taxon>Bacteria</taxon>
        <taxon>Pseudomonadati</taxon>
        <taxon>Pseudomonadota</taxon>
        <taxon>Alphaproteobacteria</taxon>
        <taxon>Rhodospirillales</taxon>
        <taxon>Azospirillaceae</taxon>
        <taxon>Azospirillum</taxon>
    </lineage>
</organism>
<dbReference type="PANTHER" id="PTHR30194:SF3">
    <property type="entry name" value="CROSSOVER JUNCTION ENDODEOXYRIBONUCLEASE RUVC"/>
    <property type="match status" value="1"/>
</dbReference>
<comment type="function">
    <text evidence="13">The RuvA-RuvB-RuvC complex processes Holliday junction (HJ) DNA during genetic recombination and DNA repair. Endonuclease that resolves HJ intermediates. Cleaves cruciform DNA by making single-stranded nicks across the HJ at symmetrical positions within the homologous arms, yielding a 5'-phosphate and a 3'-hydroxyl group; requires a central core of homology in the junction. The consensus cleavage sequence is 5'-(A/T)TT(C/G)-3'. Cleavage occurs on the 3'-side of the TT dinucleotide at the point of strand exchange. HJ branch migration catalyzed by RuvA-RuvB allows RuvC to scan DNA until it finds its consensus sequence, where it cleaves and resolves the cruciform DNA.</text>
</comment>
<evidence type="ECO:0000256" key="12">
    <source>
        <dbReference type="ARBA" id="ARBA00029354"/>
    </source>
</evidence>
<dbReference type="InterPro" id="IPR036397">
    <property type="entry name" value="RNaseH_sf"/>
</dbReference>
<keyword evidence="10 13" id="KW-0233">DNA recombination</keyword>
<dbReference type="PROSITE" id="PS01321">
    <property type="entry name" value="RUVC"/>
    <property type="match status" value="1"/>
</dbReference>
<dbReference type="InterPro" id="IPR012337">
    <property type="entry name" value="RNaseH-like_sf"/>
</dbReference>
<evidence type="ECO:0000256" key="6">
    <source>
        <dbReference type="ARBA" id="ARBA00022763"/>
    </source>
</evidence>
<dbReference type="AlphaFoldDB" id="A0A2S2CM80"/>